<keyword evidence="3" id="KW-1185">Reference proteome</keyword>
<accession>A0AAU9SD11</accession>
<dbReference type="EMBL" id="OU466861">
    <property type="protein sequence ID" value="CAH2063763.1"/>
    <property type="molecule type" value="Genomic_DNA"/>
</dbReference>
<feature type="region of interest" description="Disordered" evidence="1">
    <location>
        <begin position="111"/>
        <end position="130"/>
    </location>
</feature>
<feature type="compositionally biased region" description="Basic and acidic residues" evidence="1">
    <location>
        <begin position="302"/>
        <end position="311"/>
    </location>
</feature>
<dbReference type="GO" id="GO:0005634">
    <property type="term" value="C:nucleus"/>
    <property type="evidence" value="ECO:0007669"/>
    <property type="project" value="InterPro"/>
</dbReference>
<feature type="region of interest" description="Disordered" evidence="1">
    <location>
        <begin position="296"/>
        <end position="318"/>
    </location>
</feature>
<proteinExistence type="predicted"/>
<reference evidence="2 3" key="1">
    <citation type="submission" date="2022-03" db="EMBL/GenBank/DDBJ databases">
        <authorList>
            <person name="Nunn A."/>
            <person name="Chopra R."/>
            <person name="Nunn A."/>
            <person name="Contreras Garrido A."/>
        </authorList>
    </citation>
    <scope>NUCLEOTIDE SEQUENCE [LARGE SCALE GENOMIC DNA]</scope>
</reference>
<gene>
    <name evidence="2" type="ORF">TAV2_LOCUS16528</name>
</gene>
<dbReference type="AlphaFoldDB" id="A0AAU9SD11"/>
<dbReference type="Proteomes" id="UP000836841">
    <property type="component" value="Chromosome 5"/>
</dbReference>
<dbReference type="PANTHER" id="PTHR35119:SF13">
    <property type="entry name" value="PROTEIN GIGAS CELL1"/>
    <property type="match status" value="1"/>
</dbReference>
<protein>
    <submittedName>
        <fullName evidence="2">Uncharacterized protein</fullName>
    </submittedName>
</protein>
<evidence type="ECO:0000313" key="3">
    <source>
        <dbReference type="Proteomes" id="UP000836841"/>
    </source>
</evidence>
<organism evidence="2 3">
    <name type="scientific">Thlaspi arvense</name>
    <name type="common">Field penny-cress</name>
    <dbReference type="NCBI Taxonomy" id="13288"/>
    <lineage>
        <taxon>Eukaryota</taxon>
        <taxon>Viridiplantae</taxon>
        <taxon>Streptophyta</taxon>
        <taxon>Embryophyta</taxon>
        <taxon>Tracheophyta</taxon>
        <taxon>Spermatophyta</taxon>
        <taxon>Magnoliopsida</taxon>
        <taxon>eudicotyledons</taxon>
        <taxon>Gunneridae</taxon>
        <taxon>Pentapetalae</taxon>
        <taxon>rosids</taxon>
        <taxon>malvids</taxon>
        <taxon>Brassicales</taxon>
        <taxon>Brassicaceae</taxon>
        <taxon>Thlaspideae</taxon>
        <taxon>Thlaspi</taxon>
    </lineage>
</organism>
<name>A0AAU9SD11_THLAR</name>
<dbReference type="InterPro" id="IPR034590">
    <property type="entry name" value="POLYCHOME/GIG1"/>
</dbReference>
<dbReference type="GO" id="GO:0051783">
    <property type="term" value="P:regulation of nuclear division"/>
    <property type="evidence" value="ECO:0007669"/>
    <property type="project" value="InterPro"/>
</dbReference>
<dbReference type="PANTHER" id="PTHR35119">
    <property type="entry name" value="PROTEIN POLYCHOME"/>
    <property type="match status" value="1"/>
</dbReference>
<evidence type="ECO:0000313" key="2">
    <source>
        <dbReference type="EMBL" id="CAH2063763.1"/>
    </source>
</evidence>
<evidence type="ECO:0000256" key="1">
    <source>
        <dbReference type="SAM" id="MobiDB-lite"/>
    </source>
</evidence>
<sequence>MNGDDAVSLAKCMGTQIGSYADNICIRFEKGDVLQRLPDRQSLPEKALILSHISWPLRAQFINLVEEDPREFIKMPEARDRIHRPVDYAAIFANRRSNGVLLDEPASRLGLIEPPAQRSPSDSEPGSIGRGSLVVRGNFSSWRPGHGNRSGQIPFRSPQGRENVAMVTARRGRGRVSPSALPSWYPRTPLRDITHIMRAIERRRRAGMGVEGDGREIVIPAQGQVGEDNCLMVTPGPALGFKRGCPPSTARVHKMLLDISKEVSEEDEAGFITPEKKLLNSIDIVEKIVMEEMQKLKSTPQAKREEREKRVRTLMSMR</sequence>